<feature type="region of interest" description="Disordered" evidence="1">
    <location>
        <begin position="272"/>
        <end position="293"/>
    </location>
</feature>
<feature type="compositionally biased region" description="Low complexity" evidence="1">
    <location>
        <begin position="283"/>
        <end position="293"/>
    </location>
</feature>
<sequence>MTALALSACTTAPLSQSAVSANLVQEDAHNKLLALNVARAVNRMPMHFTQISAVRSAPYGFGLGIPGIGAEFAVGGDAASALTLRPSLNASQNVDITVLNEQDFFRGITTPVKPSLLLYYLDQGWPMSILLPVFVQSIEFFDENNRLRERVRNAPGSAEFQRFTDLLATLFNCEIDGTPTGEFVYYSGTLDGAQLKDPAGAAAAKNAGLVPVAGGKVVTQEKDAAAGFHLAADNGDLSLTMVNKPNSTACEQYKFKTSEVRDQAREVSSMVATSRAGVDRENPPGSAGHSAPAGAEKVNARLVLRSPEAMVYYLGEVVRYQNTNGQPLLFADGPTRERDFKLFDMPVAEPDKKVFEFDYQGETYYVPPYRPANRTVHVLSLMTQIMGLQNRGTTSPATANVRIVQ</sequence>
<dbReference type="Proteomes" id="UP001293718">
    <property type="component" value="Unassembled WGS sequence"/>
</dbReference>
<evidence type="ECO:0000256" key="1">
    <source>
        <dbReference type="SAM" id="MobiDB-lite"/>
    </source>
</evidence>
<comment type="caution">
    <text evidence="2">The sequence shown here is derived from an EMBL/GenBank/DDBJ whole genome shotgun (WGS) entry which is preliminary data.</text>
</comment>
<evidence type="ECO:0000313" key="3">
    <source>
        <dbReference type="Proteomes" id="UP001293718"/>
    </source>
</evidence>
<reference evidence="2 3" key="1">
    <citation type="submission" date="2023-11" db="EMBL/GenBank/DDBJ databases">
        <title>Draft genome of Azohydromonas lata strain H1 (DSM1123), a polyhydroxyalkanoate producer.</title>
        <authorList>
            <person name="Traversa D."/>
            <person name="D'Addabbo P."/>
            <person name="Pazzani C."/>
            <person name="Manzari C."/>
            <person name="Chiara M."/>
            <person name="Scrascia M."/>
        </authorList>
    </citation>
    <scope>NUCLEOTIDE SEQUENCE [LARGE SCALE GENOMIC DNA]</scope>
    <source>
        <strain evidence="2 3">H1</strain>
    </source>
</reference>
<name>A0ABU5IET9_9BURK</name>
<evidence type="ECO:0008006" key="4">
    <source>
        <dbReference type="Google" id="ProtNLM"/>
    </source>
</evidence>
<dbReference type="EMBL" id="JAXOJX010000020">
    <property type="protein sequence ID" value="MDZ5457637.1"/>
    <property type="molecule type" value="Genomic_DNA"/>
</dbReference>
<gene>
    <name evidence="2" type="ORF">SM757_13740</name>
</gene>
<dbReference type="RefSeq" id="WP_322465904.1">
    <property type="nucleotide sequence ID" value="NZ_JAXOJX010000020.1"/>
</dbReference>
<protein>
    <recommendedName>
        <fullName evidence="4">Lipoprotein</fullName>
    </recommendedName>
</protein>
<organism evidence="2 3">
    <name type="scientific">Azohydromonas lata</name>
    <dbReference type="NCBI Taxonomy" id="45677"/>
    <lineage>
        <taxon>Bacteria</taxon>
        <taxon>Pseudomonadati</taxon>
        <taxon>Pseudomonadota</taxon>
        <taxon>Betaproteobacteria</taxon>
        <taxon>Burkholderiales</taxon>
        <taxon>Sphaerotilaceae</taxon>
        <taxon>Azohydromonas</taxon>
    </lineage>
</organism>
<accession>A0ABU5IET9</accession>
<proteinExistence type="predicted"/>
<keyword evidence="3" id="KW-1185">Reference proteome</keyword>
<evidence type="ECO:0000313" key="2">
    <source>
        <dbReference type="EMBL" id="MDZ5457637.1"/>
    </source>
</evidence>